<dbReference type="GO" id="GO:0047617">
    <property type="term" value="F:fatty acyl-CoA hydrolase activity"/>
    <property type="evidence" value="ECO:0007669"/>
    <property type="project" value="TreeGrafter"/>
</dbReference>
<comment type="caution">
    <text evidence="2">The sequence shown here is derived from an EMBL/GenBank/DDBJ whole genome shotgun (WGS) entry which is preliminary data.</text>
</comment>
<reference evidence="2 3" key="1">
    <citation type="submission" date="2019-06" db="EMBL/GenBank/DDBJ databases">
        <authorList>
            <person name="Lee I."/>
            <person name="Jang G.I."/>
            <person name="Hwang C.Y."/>
        </authorList>
    </citation>
    <scope>NUCLEOTIDE SEQUENCE [LARGE SCALE GENOMIC DNA]</scope>
    <source>
        <strain evidence="2 3">PAMC 28131</strain>
    </source>
</reference>
<dbReference type="EMBL" id="VFSU01000016">
    <property type="protein sequence ID" value="TPE62864.1"/>
    <property type="molecule type" value="Genomic_DNA"/>
</dbReference>
<dbReference type="SUPFAM" id="SSF54637">
    <property type="entry name" value="Thioesterase/thiol ester dehydrase-isomerase"/>
    <property type="match status" value="1"/>
</dbReference>
<evidence type="ECO:0000313" key="2">
    <source>
        <dbReference type="EMBL" id="TPE62864.1"/>
    </source>
</evidence>
<evidence type="ECO:0000313" key="3">
    <source>
        <dbReference type="Proteomes" id="UP000319897"/>
    </source>
</evidence>
<keyword evidence="1" id="KW-0378">Hydrolase</keyword>
<dbReference type="InterPro" id="IPR050563">
    <property type="entry name" value="4-hydroxybenzoyl-CoA_TE"/>
</dbReference>
<dbReference type="InterPro" id="IPR029069">
    <property type="entry name" value="HotDog_dom_sf"/>
</dbReference>
<dbReference type="PANTHER" id="PTHR31793:SF37">
    <property type="entry name" value="ACYL-COA THIOESTER HYDROLASE YBGC"/>
    <property type="match status" value="1"/>
</dbReference>
<dbReference type="OrthoDB" id="9801517at2"/>
<evidence type="ECO:0000256" key="1">
    <source>
        <dbReference type="ARBA" id="ARBA00022801"/>
    </source>
</evidence>
<dbReference type="Proteomes" id="UP000319897">
    <property type="component" value="Unassembled WGS sequence"/>
</dbReference>
<dbReference type="CDD" id="cd00586">
    <property type="entry name" value="4HBT"/>
    <property type="match status" value="1"/>
</dbReference>
<dbReference type="AlphaFoldDB" id="A0A501XRL7"/>
<dbReference type="Gene3D" id="3.10.129.10">
    <property type="entry name" value="Hotdog Thioesterase"/>
    <property type="match status" value="1"/>
</dbReference>
<dbReference type="PANTHER" id="PTHR31793">
    <property type="entry name" value="4-HYDROXYBENZOYL-COA THIOESTERASE FAMILY MEMBER"/>
    <property type="match status" value="1"/>
</dbReference>
<gene>
    <name evidence="2" type="ORF">FJQ54_04910</name>
</gene>
<name>A0A501XRL7_9SPHN</name>
<dbReference type="Pfam" id="PF13279">
    <property type="entry name" value="4HBT_2"/>
    <property type="match status" value="1"/>
</dbReference>
<keyword evidence="3" id="KW-1185">Reference proteome</keyword>
<proteinExistence type="predicted"/>
<organism evidence="2 3">
    <name type="scientific">Sandaracinobacter neustonicus</name>
    <dbReference type="NCBI Taxonomy" id="1715348"/>
    <lineage>
        <taxon>Bacteria</taxon>
        <taxon>Pseudomonadati</taxon>
        <taxon>Pseudomonadota</taxon>
        <taxon>Alphaproteobacteria</taxon>
        <taxon>Sphingomonadales</taxon>
        <taxon>Sphingosinicellaceae</taxon>
        <taxon>Sandaracinobacter</taxon>
    </lineage>
</organism>
<dbReference type="RefSeq" id="WP_140927303.1">
    <property type="nucleotide sequence ID" value="NZ_VFSU01000016.1"/>
</dbReference>
<sequence>MADSFRMALNPAPEDIDENGHVNNIVYVKWLQDVATSHWAAIAPAEAQARYLWVISRQEIDYRAPSFAGETLQAETWAENPKGARFDRYTRITGPDGSLRVQAKTTWVIMDRELKRPARLRPELIALFLKS</sequence>
<accession>A0A501XRL7</accession>
<protein>
    <submittedName>
        <fullName evidence="2">Acyl-CoA thioesterase</fullName>
    </submittedName>
</protein>